<feature type="transmembrane region" description="Helical" evidence="1">
    <location>
        <begin position="417"/>
        <end position="441"/>
    </location>
</feature>
<protein>
    <recommendedName>
        <fullName evidence="4">Glycosyltransferase RgtA/B/C/D-like domain-containing protein</fullName>
    </recommendedName>
</protein>
<keyword evidence="1" id="KW-1133">Transmembrane helix</keyword>
<keyword evidence="1" id="KW-0472">Membrane</keyword>
<dbReference type="RefSeq" id="WP_176909516.1">
    <property type="nucleotide sequence ID" value="NZ_JABKAU010000034.1"/>
</dbReference>
<feature type="transmembrane region" description="Helical" evidence="1">
    <location>
        <begin position="143"/>
        <end position="176"/>
    </location>
</feature>
<name>A0A7Y7PRE0_9BACT</name>
<feature type="transmembrane region" description="Helical" evidence="1">
    <location>
        <begin position="67"/>
        <end position="88"/>
    </location>
</feature>
<feature type="transmembrane region" description="Helical" evidence="1">
    <location>
        <begin position="388"/>
        <end position="405"/>
    </location>
</feature>
<reference evidence="2 3" key="1">
    <citation type="submission" date="2020-05" db="EMBL/GenBank/DDBJ databases">
        <title>Hymenobacter terrestris sp. nov. and Hymenobacter lapidiphilus sp. nov., isolated from regoliths in Antarctica.</title>
        <authorList>
            <person name="Sedlacek I."/>
            <person name="Pantucek R."/>
            <person name="Zeman M."/>
            <person name="Holochova P."/>
            <person name="Kralova S."/>
            <person name="Stankova E."/>
            <person name="Sedo O."/>
            <person name="Micenkova L."/>
            <person name="Svec P."/>
            <person name="Gupta V."/>
            <person name="Sood U."/>
            <person name="Korpole U.S."/>
            <person name="Lal R."/>
        </authorList>
    </citation>
    <scope>NUCLEOTIDE SEQUENCE [LARGE SCALE GENOMIC DNA]</scope>
    <source>
        <strain evidence="2 3">P5342</strain>
    </source>
</reference>
<keyword evidence="3" id="KW-1185">Reference proteome</keyword>
<accession>A0A7Y7PRE0</accession>
<dbReference type="Proteomes" id="UP000565521">
    <property type="component" value="Unassembled WGS sequence"/>
</dbReference>
<feature type="transmembrane region" description="Helical" evidence="1">
    <location>
        <begin position="332"/>
        <end position="351"/>
    </location>
</feature>
<feature type="transmembrane region" description="Helical" evidence="1">
    <location>
        <begin position="94"/>
        <end position="112"/>
    </location>
</feature>
<comment type="caution">
    <text evidence="2">The sequence shown here is derived from an EMBL/GenBank/DDBJ whole genome shotgun (WGS) entry which is preliminary data.</text>
</comment>
<dbReference type="EMBL" id="JABKAU010000034">
    <property type="protein sequence ID" value="NVO32646.1"/>
    <property type="molecule type" value="Genomic_DNA"/>
</dbReference>
<proteinExistence type="predicted"/>
<organism evidence="2 3">
    <name type="scientific">Hymenobacter lapidiphilus</name>
    <dbReference type="NCBI Taxonomy" id="2608003"/>
    <lineage>
        <taxon>Bacteria</taxon>
        <taxon>Pseudomonadati</taxon>
        <taxon>Bacteroidota</taxon>
        <taxon>Cytophagia</taxon>
        <taxon>Cytophagales</taxon>
        <taxon>Hymenobacteraceae</taxon>
        <taxon>Hymenobacter</taxon>
    </lineage>
</organism>
<evidence type="ECO:0000313" key="2">
    <source>
        <dbReference type="EMBL" id="NVO32646.1"/>
    </source>
</evidence>
<evidence type="ECO:0000313" key="3">
    <source>
        <dbReference type="Proteomes" id="UP000565521"/>
    </source>
</evidence>
<keyword evidence="1" id="KW-0812">Transmembrane</keyword>
<evidence type="ECO:0000256" key="1">
    <source>
        <dbReference type="SAM" id="Phobius"/>
    </source>
</evidence>
<evidence type="ECO:0008006" key="4">
    <source>
        <dbReference type="Google" id="ProtNLM"/>
    </source>
</evidence>
<feature type="transmembrane region" description="Helical" evidence="1">
    <location>
        <begin position="363"/>
        <end position="382"/>
    </location>
</feature>
<feature type="transmembrane region" description="Helical" evidence="1">
    <location>
        <begin position="188"/>
        <end position="208"/>
    </location>
</feature>
<dbReference type="AlphaFoldDB" id="A0A7Y7PRE0"/>
<feature type="transmembrane region" description="Helical" evidence="1">
    <location>
        <begin position="119"/>
        <end position="137"/>
    </location>
</feature>
<sequence>MIFGYHGPGVGGDADVYWGLASRFRKDGNLSLLNFDSSLRGYLFPLLLMPIKAIVYFDFASQSFMTILFNSIIAAILFGFVVPKLYLIIRPSCIITPIKLILFTGLSLFFWIGYFNYTLTDFPAMLFLGLSLLMLLNNNNNKIIFILIAGILFGAAVNFRPVYIISVPFFIIISQYSIKGELKFFRKILNFVIIIVGIGLPMLPQLYINNKVFKENTPLVLTKNQTDRGTDLLLAQLGWALQMQKFETAFGSAPGGRNAVVFYRNPAGNRLLNDNGYKSSKLWGVVFTSKTQYLELVANNPIEMVGIYLRQAFNGFDQHHNTPYIRRPIQDFTLLLPVVNYTIWFGVLLLAWPMLRNVKSIPIVNILAILILISPCIVASLMAMETRFFIPIHLIMYALLSFEWKSIMLNKWLNKDIYVKIFVVCCYICFVILCLRFSWLIHEQQYIWSPN</sequence>
<gene>
    <name evidence="2" type="ORF">HW554_15625</name>
</gene>